<dbReference type="InterPro" id="IPR014586">
    <property type="entry name" value="UCP033909"/>
</dbReference>
<dbReference type="GO" id="GO:0016787">
    <property type="term" value="F:hydrolase activity"/>
    <property type="evidence" value="ECO:0007669"/>
    <property type="project" value="UniProtKB-KW"/>
</dbReference>
<dbReference type="PANTHER" id="PTHR36513:SF1">
    <property type="entry name" value="TRANSMEMBRANE PROTEIN"/>
    <property type="match status" value="1"/>
</dbReference>
<dbReference type="RefSeq" id="WP_058313565.1">
    <property type="nucleotide sequence ID" value="NZ_CYTO01000004.1"/>
</dbReference>
<dbReference type="Proteomes" id="UP000051184">
    <property type="component" value="Unassembled WGS sequence"/>
</dbReference>
<dbReference type="PANTHER" id="PTHR36513">
    <property type="entry name" value="ABC TRANSMEMBRANE TYPE-1 DOMAIN-CONTAINING PROTEIN"/>
    <property type="match status" value="1"/>
</dbReference>
<evidence type="ECO:0000313" key="2">
    <source>
        <dbReference type="Proteomes" id="UP000051184"/>
    </source>
</evidence>
<sequence>MRVLILVTMCIALTACGTARQELQLRPEAENVGTLHEIFAVTNRSPSADGGFSATRDSSLSYLETQISIPPTHEPGKVQTDPRNPNPARHIVVAEQTKLGSKALFERTLRNRLAQQPVSEREFTLFVHGFNTSYSEGLFRLAQVQHDMKPPGVPVLFSWPSAARVVGYAYDHDSMIFSRDAVQDTLFSMNRLAPKRTLLVAHSMGSMLSMEALRQIEIGQPGWSHRNLAGVVLIAPDIDIDVFLSQLESFERLPQPFVVFVSNQDRALELSGFINGRPQRLGRASDIEALRDYPILVIDISQFASGRGADHFTVGSSPELIEFLGSPELRNVVDSQEFKNGVISASGQLVRTTAKRAQKAIQWILFPSAAES</sequence>
<accession>A0A0P1ITN9</accession>
<protein>
    <submittedName>
        <fullName evidence="1">Putative esterase of the alpha/beta hydrolase fold protein</fullName>
    </submittedName>
</protein>
<dbReference type="InterPro" id="IPR029058">
    <property type="entry name" value="AB_hydrolase_fold"/>
</dbReference>
<dbReference type="EMBL" id="CYUE01000002">
    <property type="protein sequence ID" value="CUK24564.1"/>
    <property type="molecule type" value="Genomic_DNA"/>
</dbReference>
<dbReference type="OrthoDB" id="9797755at2"/>
<reference evidence="2" key="1">
    <citation type="submission" date="2015-09" db="EMBL/GenBank/DDBJ databases">
        <authorList>
            <person name="Rodrigo-Torres Lidia"/>
            <person name="Arahal R.David."/>
        </authorList>
    </citation>
    <scope>NUCLEOTIDE SEQUENCE [LARGE SCALE GENOMIC DNA]</scope>
    <source>
        <strain evidence="2">CECT 5114</strain>
    </source>
</reference>
<dbReference type="PIRSF" id="PIRSF033909">
    <property type="entry name" value="UCP033909"/>
    <property type="match status" value="1"/>
</dbReference>
<dbReference type="InterPro" id="IPR010297">
    <property type="entry name" value="DUF900_hydrolase"/>
</dbReference>
<dbReference type="Pfam" id="PF05990">
    <property type="entry name" value="DUF900"/>
    <property type="match status" value="1"/>
</dbReference>
<keyword evidence="1" id="KW-0378">Hydrolase</keyword>
<name>A0A0P1ITN9_9RHOB</name>
<dbReference type="AlphaFoldDB" id="A0A0P1ITN9"/>
<keyword evidence="2" id="KW-1185">Reference proteome</keyword>
<organism evidence="1 2">
    <name type="scientific">Cognatishimia activa</name>
    <dbReference type="NCBI Taxonomy" id="1715691"/>
    <lineage>
        <taxon>Bacteria</taxon>
        <taxon>Pseudomonadati</taxon>
        <taxon>Pseudomonadota</taxon>
        <taxon>Alphaproteobacteria</taxon>
        <taxon>Rhodobacterales</taxon>
        <taxon>Paracoccaceae</taxon>
        <taxon>Cognatishimia</taxon>
    </lineage>
</organism>
<gene>
    <name evidence="1" type="ORF">TA5114_00349</name>
</gene>
<dbReference type="PROSITE" id="PS51257">
    <property type="entry name" value="PROKAR_LIPOPROTEIN"/>
    <property type="match status" value="1"/>
</dbReference>
<dbReference type="STRING" id="1715691.TA5113_00412"/>
<dbReference type="Gene3D" id="3.40.50.1820">
    <property type="entry name" value="alpha/beta hydrolase"/>
    <property type="match status" value="1"/>
</dbReference>
<dbReference type="SUPFAM" id="SSF53474">
    <property type="entry name" value="alpha/beta-Hydrolases"/>
    <property type="match status" value="1"/>
</dbReference>
<proteinExistence type="predicted"/>
<evidence type="ECO:0000313" key="1">
    <source>
        <dbReference type="EMBL" id="CUK24564.1"/>
    </source>
</evidence>